<dbReference type="Proteomes" id="UP001183643">
    <property type="component" value="Unassembled WGS sequence"/>
</dbReference>
<keyword evidence="2" id="KW-1185">Reference proteome</keyword>
<evidence type="ECO:0000313" key="2">
    <source>
        <dbReference type="Proteomes" id="UP001183643"/>
    </source>
</evidence>
<organism evidence="1 2">
    <name type="scientific">Catenuloplanes atrovinosus</name>
    <dbReference type="NCBI Taxonomy" id="137266"/>
    <lineage>
        <taxon>Bacteria</taxon>
        <taxon>Bacillati</taxon>
        <taxon>Actinomycetota</taxon>
        <taxon>Actinomycetes</taxon>
        <taxon>Micromonosporales</taxon>
        <taxon>Micromonosporaceae</taxon>
        <taxon>Catenuloplanes</taxon>
    </lineage>
</organism>
<dbReference type="RefSeq" id="WP_310372147.1">
    <property type="nucleotide sequence ID" value="NZ_JAVDYB010000001.1"/>
</dbReference>
<protein>
    <submittedName>
        <fullName evidence="1">Uncharacterized protein</fullName>
    </submittedName>
</protein>
<gene>
    <name evidence="1" type="ORF">J2S41_005710</name>
</gene>
<name>A0AAE3YTG6_9ACTN</name>
<evidence type="ECO:0000313" key="1">
    <source>
        <dbReference type="EMBL" id="MDR7278932.1"/>
    </source>
</evidence>
<reference evidence="1" key="1">
    <citation type="submission" date="2023-07" db="EMBL/GenBank/DDBJ databases">
        <title>Sequencing the genomes of 1000 actinobacteria strains.</title>
        <authorList>
            <person name="Klenk H.-P."/>
        </authorList>
    </citation>
    <scope>NUCLEOTIDE SEQUENCE</scope>
    <source>
        <strain evidence="1">DSM 44707</strain>
    </source>
</reference>
<comment type="caution">
    <text evidence="1">The sequence shown here is derived from an EMBL/GenBank/DDBJ whole genome shotgun (WGS) entry which is preliminary data.</text>
</comment>
<accession>A0AAE3YTG6</accession>
<sequence>MPAAFTTVPDVLLALVQLGQTVLPAVHVYDGAPESETDEDEFLSVGFSRDEDDASVDGESVDAGNRTSAETYAVHCILSVATGDSGPAAVADRRARCAQLFGAYASAIRADPSLGGVLVAGARADVASFAWIYGPTQTAGTYAEVEFDIAVQASYLGMP</sequence>
<dbReference type="AlphaFoldDB" id="A0AAE3YTG6"/>
<proteinExistence type="predicted"/>
<dbReference type="EMBL" id="JAVDYB010000001">
    <property type="protein sequence ID" value="MDR7278932.1"/>
    <property type="molecule type" value="Genomic_DNA"/>
</dbReference>